<reference evidence="1 2" key="1">
    <citation type="submission" date="2019-09" db="EMBL/GenBank/DDBJ databases">
        <title>Actinomadura physcomitrii sp. nov., a novel actinomycete isolated from moss [Physcomitrium sphaericum (Ludw) Fuernr].</title>
        <authorList>
            <person name="Liu C."/>
            <person name="Zhuang X."/>
        </authorList>
    </citation>
    <scope>NUCLEOTIDE SEQUENCE [LARGE SCALE GENOMIC DNA]</scope>
    <source>
        <strain evidence="1 2">CYP1-1B</strain>
    </source>
</reference>
<dbReference type="OrthoDB" id="8899077at2"/>
<dbReference type="Proteomes" id="UP000483004">
    <property type="component" value="Unassembled WGS sequence"/>
</dbReference>
<accession>A0A6L3VKL0</accession>
<name>A0A6L3VKL0_9ACTN</name>
<dbReference type="AlphaFoldDB" id="A0A6L3VKL0"/>
<sequence>MLTKTGPPGGRTGGGGPVAGVLGGRASSALALAWPAFRDVLARHATEVRAGLADPPQTNEVGRAAPLIGGLLAVAAATGLPARLLETGASAGLNLRADHYRLPFDGGGHGPDSPVVLPDAWRGAPPAAVPLRIAARLGCDLAPLDAAAPEARLPRKRTSRAPRC</sequence>
<comment type="caution">
    <text evidence="1">The sequence shown here is derived from an EMBL/GenBank/DDBJ whole genome shotgun (WGS) entry which is preliminary data.</text>
</comment>
<organism evidence="1 2">
    <name type="scientific">Actinomadura montaniterrae</name>
    <dbReference type="NCBI Taxonomy" id="1803903"/>
    <lineage>
        <taxon>Bacteria</taxon>
        <taxon>Bacillati</taxon>
        <taxon>Actinomycetota</taxon>
        <taxon>Actinomycetes</taxon>
        <taxon>Streptosporangiales</taxon>
        <taxon>Thermomonosporaceae</taxon>
        <taxon>Actinomadura</taxon>
    </lineage>
</organism>
<proteinExistence type="predicted"/>
<gene>
    <name evidence="1" type="ORF">F9B16_46175</name>
</gene>
<dbReference type="Pfam" id="PF10094">
    <property type="entry name" value="DUF2332"/>
    <property type="match status" value="1"/>
</dbReference>
<keyword evidence="2" id="KW-1185">Reference proteome</keyword>
<evidence type="ECO:0000313" key="1">
    <source>
        <dbReference type="EMBL" id="KAB2361004.1"/>
    </source>
</evidence>
<dbReference type="InterPro" id="IPR011200">
    <property type="entry name" value="UCP012608"/>
</dbReference>
<protein>
    <submittedName>
        <fullName evidence="1">DUF2332 family protein</fullName>
    </submittedName>
</protein>
<evidence type="ECO:0000313" key="2">
    <source>
        <dbReference type="Proteomes" id="UP000483004"/>
    </source>
</evidence>
<dbReference type="EMBL" id="WBMR01000301">
    <property type="protein sequence ID" value="KAB2361004.1"/>
    <property type="molecule type" value="Genomic_DNA"/>
</dbReference>